<dbReference type="Proteomes" id="UP001595898">
    <property type="component" value="Unassembled WGS sequence"/>
</dbReference>
<evidence type="ECO:0000313" key="2">
    <source>
        <dbReference type="Proteomes" id="UP001595898"/>
    </source>
</evidence>
<proteinExistence type="predicted"/>
<dbReference type="EMBL" id="JBHSFA010000001">
    <property type="protein sequence ID" value="MFC4540401.1"/>
    <property type="molecule type" value="Genomic_DNA"/>
</dbReference>
<evidence type="ECO:0008006" key="3">
    <source>
        <dbReference type="Google" id="ProtNLM"/>
    </source>
</evidence>
<reference evidence="1 2" key="1">
    <citation type="journal article" date="2019" name="Int. J. Syst. Evol. Microbiol.">
        <title>The Global Catalogue of Microorganisms (GCM) 10K type strain sequencing project: providing services to taxonomists for standard genome sequencing and annotation.</title>
        <authorList>
            <consortium name="The Broad Institute Genomics Platform"/>
            <consortium name="The Broad Institute Genome Sequencing Center for Infectious Disease"/>
            <person name="Wu L."/>
            <person name="Ma J."/>
        </authorList>
    </citation>
    <scope>NUCLEOTIDE SEQUENCE [LARGE SCALE GENOMIC DNA]</scope>
    <source>
        <strain evidence="1 2">WLHS5</strain>
    </source>
</reference>
<dbReference type="RefSeq" id="WP_250142446.1">
    <property type="nucleotide sequence ID" value="NZ_JALIQP010000007.1"/>
</dbReference>
<gene>
    <name evidence="1" type="ORF">ACFO5R_00425</name>
</gene>
<accession>A0ABD5PIX6</accession>
<dbReference type="AlphaFoldDB" id="A0ABD5PIX6"/>
<comment type="caution">
    <text evidence="1">The sequence shown here is derived from an EMBL/GenBank/DDBJ whole genome shotgun (WGS) entry which is preliminary data.</text>
</comment>
<sequence length="278" mass="29733">MTIQQTPLDRRTVLGSILVGITTGLAGCSALSDSDDDPSTDPGGEIIQSVTVEGLELVVELERDAVDQLNLIDPSGELFAQQTIESGVSKTAIEIGTDYPVGEYELLGLADEETVETTSVTLEPDLELTELRLARNYPEEMYEGARDSSTEAEAILSVTNRGTGPTAATALRFEGDVPFPTHESYDEAGESGIYDPENDFGADAESIALPAGETVLIYSNTRPFSPAGTRSKCDSVGQGGQFTIRLSTSHSIDLTLDYVIHYLGTAPDDCEIDIERDS</sequence>
<name>A0ABD5PIX6_9EURY</name>
<keyword evidence="2" id="KW-1185">Reference proteome</keyword>
<protein>
    <recommendedName>
        <fullName evidence="3">DUF4382 domain-containing protein</fullName>
    </recommendedName>
</protein>
<organism evidence="1 2">
    <name type="scientific">Halosolutus amylolyticus</name>
    <dbReference type="NCBI Taxonomy" id="2932267"/>
    <lineage>
        <taxon>Archaea</taxon>
        <taxon>Methanobacteriati</taxon>
        <taxon>Methanobacteriota</taxon>
        <taxon>Stenosarchaea group</taxon>
        <taxon>Halobacteria</taxon>
        <taxon>Halobacteriales</taxon>
        <taxon>Natrialbaceae</taxon>
        <taxon>Halosolutus</taxon>
    </lineage>
</organism>
<evidence type="ECO:0000313" key="1">
    <source>
        <dbReference type="EMBL" id="MFC4540401.1"/>
    </source>
</evidence>